<evidence type="ECO:0000313" key="3">
    <source>
        <dbReference type="Proteomes" id="UP000597444"/>
    </source>
</evidence>
<keyword evidence="1" id="KW-1133">Transmembrane helix</keyword>
<proteinExistence type="predicted"/>
<comment type="caution">
    <text evidence="2">The sequence shown here is derived from an EMBL/GenBank/DDBJ whole genome shotgun (WGS) entry which is preliminary data.</text>
</comment>
<dbReference type="EMBL" id="BNJK01000001">
    <property type="protein sequence ID" value="GHO92606.1"/>
    <property type="molecule type" value="Genomic_DNA"/>
</dbReference>
<name>A0A8J3IE22_9CHLR</name>
<reference evidence="2" key="1">
    <citation type="submission" date="2020-10" db="EMBL/GenBank/DDBJ databases">
        <title>Taxonomic study of unclassified bacteria belonging to the class Ktedonobacteria.</title>
        <authorList>
            <person name="Yabe S."/>
            <person name="Wang C.M."/>
            <person name="Zheng Y."/>
            <person name="Sakai Y."/>
            <person name="Cavaletti L."/>
            <person name="Monciardini P."/>
            <person name="Donadio S."/>
        </authorList>
    </citation>
    <scope>NUCLEOTIDE SEQUENCE</scope>
    <source>
        <strain evidence="2">ID150040</strain>
    </source>
</reference>
<feature type="transmembrane region" description="Helical" evidence="1">
    <location>
        <begin position="6"/>
        <end position="27"/>
    </location>
</feature>
<keyword evidence="3" id="KW-1185">Reference proteome</keyword>
<keyword evidence="1" id="KW-0812">Transmembrane</keyword>
<evidence type="ECO:0000313" key="2">
    <source>
        <dbReference type="EMBL" id="GHO92606.1"/>
    </source>
</evidence>
<sequence length="67" mass="6998">MTKSPIWPAIVMAIGVALIATGLYFLLQWDHPLRSYGAIGVGAVVVVAGIVSLFLAKEPGRSDTTAS</sequence>
<dbReference type="RefSeq" id="WP_220203429.1">
    <property type="nucleotide sequence ID" value="NZ_BNJK01000001.1"/>
</dbReference>
<evidence type="ECO:0000256" key="1">
    <source>
        <dbReference type="SAM" id="Phobius"/>
    </source>
</evidence>
<feature type="transmembrane region" description="Helical" evidence="1">
    <location>
        <begin position="36"/>
        <end position="56"/>
    </location>
</feature>
<organism evidence="2 3">
    <name type="scientific">Reticulibacter mediterranei</name>
    <dbReference type="NCBI Taxonomy" id="2778369"/>
    <lineage>
        <taxon>Bacteria</taxon>
        <taxon>Bacillati</taxon>
        <taxon>Chloroflexota</taxon>
        <taxon>Ktedonobacteria</taxon>
        <taxon>Ktedonobacterales</taxon>
        <taxon>Reticulibacteraceae</taxon>
        <taxon>Reticulibacter</taxon>
    </lineage>
</organism>
<dbReference type="AlphaFoldDB" id="A0A8J3IE22"/>
<dbReference type="Proteomes" id="UP000597444">
    <property type="component" value="Unassembled WGS sequence"/>
</dbReference>
<accession>A0A8J3IE22</accession>
<gene>
    <name evidence="2" type="ORF">KSF_026540</name>
</gene>
<keyword evidence="1" id="KW-0472">Membrane</keyword>
<protein>
    <submittedName>
        <fullName evidence="2">Uncharacterized protein</fullName>
    </submittedName>
</protein>